<gene>
    <name evidence="2" type="ORF">L21SP5_00913</name>
</gene>
<reference evidence="2 3" key="1">
    <citation type="submission" date="2015-11" db="EMBL/GenBank/DDBJ databases">
        <title>Description and complete genome sequence of a novel strain predominating in hypersaline microbial mats and representing a new family of the Bacteriodetes phylum.</title>
        <authorList>
            <person name="Spring S."/>
            <person name="Bunk B."/>
            <person name="Sproer C."/>
            <person name="Klenk H.-P."/>
        </authorList>
    </citation>
    <scope>NUCLEOTIDE SEQUENCE [LARGE SCALE GENOMIC DNA]</scope>
    <source>
        <strain evidence="2 3">L21-Spi-D4</strain>
    </source>
</reference>
<evidence type="ECO:0000313" key="3">
    <source>
        <dbReference type="Proteomes" id="UP000064893"/>
    </source>
</evidence>
<dbReference type="STRING" id="1307839.L21SP5_00913"/>
<evidence type="ECO:0000313" key="2">
    <source>
        <dbReference type="EMBL" id="ALO14581.1"/>
    </source>
</evidence>
<dbReference type="RefSeq" id="WP_057952116.1">
    <property type="nucleotide sequence ID" value="NZ_CP013118.1"/>
</dbReference>
<keyword evidence="3" id="KW-1185">Reference proteome</keyword>
<dbReference type="OrthoDB" id="1090891at2"/>
<dbReference type="EMBL" id="CP013118">
    <property type="protein sequence ID" value="ALO14581.1"/>
    <property type="molecule type" value="Genomic_DNA"/>
</dbReference>
<accession>A0A0S2HX80</accession>
<feature type="signal peptide" evidence="1">
    <location>
        <begin position="1"/>
        <end position="21"/>
    </location>
</feature>
<proteinExistence type="predicted"/>
<organism evidence="2 3">
    <name type="scientific">Salinivirga cyanobacteriivorans</name>
    <dbReference type="NCBI Taxonomy" id="1307839"/>
    <lineage>
        <taxon>Bacteria</taxon>
        <taxon>Pseudomonadati</taxon>
        <taxon>Bacteroidota</taxon>
        <taxon>Bacteroidia</taxon>
        <taxon>Bacteroidales</taxon>
        <taxon>Salinivirgaceae</taxon>
        <taxon>Salinivirga</taxon>
    </lineage>
</organism>
<evidence type="ECO:0000256" key="1">
    <source>
        <dbReference type="SAM" id="SignalP"/>
    </source>
</evidence>
<dbReference type="PROSITE" id="PS51257">
    <property type="entry name" value="PROKAR_LIPOPROTEIN"/>
    <property type="match status" value="1"/>
</dbReference>
<feature type="chain" id="PRO_5006599197" evidence="1">
    <location>
        <begin position="22"/>
        <end position="313"/>
    </location>
</feature>
<dbReference type="KEGG" id="blq:L21SP5_00913"/>
<protein>
    <submittedName>
        <fullName evidence="2">Uncharacterized protein</fullName>
    </submittedName>
</protein>
<name>A0A0S2HX80_9BACT</name>
<sequence precursor="true">MNTKLLFLAMIAFLMAFQACEKDEEEDNDSTETVQDSYFNIEGAQFQSGAMPSESGGPEIANLSGNDNVLAGGGNPVSIETSGDASEVIIGVEGADGYFTYPVSSMKSVEDLVLIYLLFTQEIEGTFTIVFALVDVDGNVGTYQSIEVQTVEAGTGQFQVNLSWDQPNDMDLHLIEPNGEEIYYSNSLSDNGGFLDIDSNAGCSIDGTNSENITYGDTAIVEAGTYTVIVDRWSNCNVTGTTNFSVTATLNGELVTGNNPYYGSWAPDYTNDQYVEVMTIDINSSMMKNYRSVLQFDYGKFEKKRNLSPQKTQ</sequence>
<keyword evidence="1" id="KW-0732">Signal</keyword>
<dbReference type="Gene3D" id="2.60.120.380">
    <property type="match status" value="1"/>
</dbReference>
<dbReference type="Proteomes" id="UP000064893">
    <property type="component" value="Chromosome"/>
</dbReference>
<dbReference type="AlphaFoldDB" id="A0A0S2HX80"/>